<accession>A0ABZ0I1U9</accession>
<dbReference type="InterPro" id="IPR025348">
    <property type="entry name" value="DUF4252"/>
</dbReference>
<dbReference type="PROSITE" id="PS51257">
    <property type="entry name" value="PROKAR_LIPOPROTEIN"/>
    <property type="match status" value="1"/>
</dbReference>
<reference evidence="2 3" key="1">
    <citation type="submission" date="2023-10" db="EMBL/GenBank/DDBJ databases">
        <title>Two novel species belonging to the OM43/NOR5 clade.</title>
        <authorList>
            <person name="Park M."/>
        </authorList>
    </citation>
    <scope>NUCLEOTIDE SEQUENCE [LARGE SCALE GENOMIC DNA]</scope>
    <source>
        <strain evidence="2 3">IMCC43200</strain>
    </source>
</reference>
<dbReference type="Pfam" id="PF14060">
    <property type="entry name" value="DUF4252"/>
    <property type="match status" value="1"/>
</dbReference>
<keyword evidence="3" id="KW-1185">Reference proteome</keyword>
<dbReference type="Proteomes" id="UP001626537">
    <property type="component" value="Chromosome"/>
</dbReference>
<gene>
    <name evidence="2" type="ORF">R0135_13470</name>
</gene>
<organism evidence="2 3">
    <name type="scientific">Congregibacter variabilis</name>
    <dbReference type="NCBI Taxonomy" id="3081200"/>
    <lineage>
        <taxon>Bacteria</taxon>
        <taxon>Pseudomonadati</taxon>
        <taxon>Pseudomonadota</taxon>
        <taxon>Gammaproteobacteria</taxon>
        <taxon>Cellvibrionales</taxon>
        <taxon>Halieaceae</taxon>
        <taxon>Congregibacter</taxon>
    </lineage>
</organism>
<feature type="signal peptide" evidence="1">
    <location>
        <begin position="1"/>
        <end position="20"/>
    </location>
</feature>
<evidence type="ECO:0000256" key="1">
    <source>
        <dbReference type="SAM" id="SignalP"/>
    </source>
</evidence>
<name>A0ABZ0I1U9_9GAMM</name>
<sequence>MKTLTLLLVATLLAGCGVTASSRNPGYVQFDAPKYEGLKNDTSISLGPRLLHFAARHTDDDPQTKALLQSLEGVRVSVYQVPPSVDHEALRDEVGIATAKAFDEHWSPIVRVVEDDSRVHIFVKEQDGLLLGIAVVSVDHEELVFVNVMGEMAAENLTALSSVVPGTDTLALSTVSAE</sequence>
<protein>
    <submittedName>
        <fullName evidence="2">DUF4252 domain-containing protein</fullName>
    </submittedName>
</protein>
<evidence type="ECO:0000313" key="3">
    <source>
        <dbReference type="Proteomes" id="UP001626537"/>
    </source>
</evidence>
<dbReference type="EMBL" id="CP136864">
    <property type="protein sequence ID" value="WOJ92789.1"/>
    <property type="molecule type" value="Genomic_DNA"/>
</dbReference>
<feature type="chain" id="PRO_5045387924" evidence="1">
    <location>
        <begin position="21"/>
        <end position="178"/>
    </location>
</feature>
<evidence type="ECO:0000313" key="2">
    <source>
        <dbReference type="EMBL" id="WOJ92789.1"/>
    </source>
</evidence>
<proteinExistence type="predicted"/>
<keyword evidence="1" id="KW-0732">Signal</keyword>
<dbReference type="RefSeq" id="WP_407347407.1">
    <property type="nucleotide sequence ID" value="NZ_CP136864.1"/>
</dbReference>